<dbReference type="Pfam" id="PF18096">
    <property type="entry name" value="Thump_like"/>
    <property type="match status" value="1"/>
</dbReference>
<protein>
    <submittedName>
        <fullName evidence="3">Class I SAM-dependent methyltransferase</fullName>
    </submittedName>
</protein>
<dbReference type="AlphaFoldDB" id="A0A9X2AAG7"/>
<comment type="caution">
    <text evidence="3">The sequence shown here is derived from an EMBL/GenBank/DDBJ whole genome shotgun (WGS) entry which is preliminary data.</text>
</comment>
<dbReference type="InterPro" id="IPR041497">
    <property type="entry name" value="Thump-like"/>
</dbReference>
<dbReference type="Pfam" id="PF22013">
    <property type="entry name" value="PG_1098_Fer"/>
    <property type="match status" value="1"/>
</dbReference>
<dbReference type="GO" id="GO:0032259">
    <property type="term" value="P:methylation"/>
    <property type="evidence" value="ECO:0007669"/>
    <property type="project" value="UniProtKB-KW"/>
</dbReference>
<organism evidence="3 4">
    <name type="scientific">Christiangramia lutea</name>
    <dbReference type="NCBI Taxonomy" id="1607951"/>
    <lineage>
        <taxon>Bacteria</taxon>
        <taxon>Pseudomonadati</taxon>
        <taxon>Bacteroidota</taxon>
        <taxon>Flavobacteriia</taxon>
        <taxon>Flavobacteriales</taxon>
        <taxon>Flavobacteriaceae</taxon>
        <taxon>Christiangramia</taxon>
    </lineage>
</organism>
<dbReference type="CDD" id="cd02440">
    <property type="entry name" value="AdoMet_MTases"/>
    <property type="match status" value="1"/>
</dbReference>
<dbReference type="EMBL" id="JAKVTV010000002">
    <property type="protein sequence ID" value="MCH4823166.1"/>
    <property type="molecule type" value="Genomic_DNA"/>
</dbReference>
<dbReference type="RefSeq" id="WP_240713330.1">
    <property type="nucleotide sequence ID" value="NZ_JAKVTV010000002.1"/>
</dbReference>
<proteinExistence type="predicted"/>
<dbReference type="Gene3D" id="1.10.10.1110">
    <property type="entry name" value="Methyltransferase PG1098, N-terminal domain"/>
    <property type="match status" value="1"/>
</dbReference>
<evidence type="ECO:0000313" key="4">
    <source>
        <dbReference type="Proteomes" id="UP001139226"/>
    </source>
</evidence>
<keyword evidence="3" id="KW-0808">Transferase</keyword>
<dbReference type="SUPFAM" id="SSF53335">
    <property type="entry name" value="S-adenosyl-L-methionine-dependent methyltransferases"/>
    <property type="match status" value="1"/>
</dbReference>
<evidence type="ECO:0000259" key="2">
    <source>
        <dbReference type="Pfam" id="PF22013"/>
    </source>
</evidence>
<gene>
    <name evidence="3" type="ORF">ML462_08250</name>
</gene>
<name>A0A9X2AAG7_9FLAO</name>
<sequence length="393" mass="44899">MLNKAILDPEVSGFIKKNLKKDLPALILKGSPFEKVTIQEIAVQIKGMQVAEKKFPHFFENSEILYPPKLNLEQTSSEITASYKAALVKGKSGIDLTGGLGIDSYFLSRNFEDFTYCELNADLAEIAAHNFTALKADNLSVYAGNGLALLEKTDNQYNLIYSDPARRDDRGGKVFKFEDCEPNIPENIDLIFSHTENLMVKSSPILDISAGINELKFVKEIHIVAVRNDVKELLWILEEGYQGEPVIETVNFEKDRIQKFLAEVTKEDEMVNFSLPENYLYEPNAAIMKSGLFDKIALKTNSKKIHQHSHLYTSEKLFDFPGRRFEIVGIKEFKPSLLKRYFKGKKANITTRNFPESVEKIRKKFKIKEGGDDYIFFTTNMNEEKIVIFCKKF</sequence>
<keyword evidence="4" id="KW-1185">Reference proteome</keyword>
<dbReference type="InterPro" id="IPR054168">
    <property type="entry name" value="PG_1098_Fer"/>
</dbReference>
<dbReference type="GO" id="GO:0008168">
    <property type="term" value="F:methyltransferase activity"/>
    <property type="evidence" value="ECO:0007669"/>
    <property type="project" value="UniProtKB-KW"/>
</dbReference>
<feature type="domain" description="PG-1098 ferredoxin-like" evidence="2">
    <location>
        <begin position="279"/>
        <end position="321"/>
    </location>
</feature>
<dbReference type="Proteomes" id="UP001139226">
    <property type="component" value="Unassembled WGS sequence"/>
</dbReference>
<accession>A0A9X2AAG7</accession>
<feature type="domain" description="THUMP-like" evidence="1">
    <location>
        <begin position="322"/>
        <end position="392"/>
    </location>
</feature>
<keyword evidence="3" id="KW-0489">Methyltransferase</keyword>
<reference evidence="3" key="1">
    <citation type="submission" date="2022-03" db="EMBL/GenBank/DDBJ databases">
        <title>Gramella crocea sp. nov., isolated from activated sludge of a seafood processing plant.</title>
        <authorList>
            <person name="Zhang X."/>
        </authorList>
    </citation>
    <scope>NUCLEOTIDE SEQUENCE</scope>
    <source>
        <strain evidence="3">YJ019</strain>
    </source>
</reference>
<dbReference type="Gene3D" id="3.40.50.150">
    <property type="entry name" value="Vaccinia Virus protein VP39"/>
    <property type="match status" value="1"/>
</dbReference>
<evidence type="ECO:0000313" key="3">
    <source>
        <dbReference type="EMBL" id="MCH4823166.1"/>
    </source>
</evidence>
<evidence type="ECO:0000259" key="1">
    <source>
        <dbReference type="Pfam" id="PF18096"/>
    </source>
</evidence>
<dbReference type="InterPro" id="IPR029063">
    <property type="entry name" value="SAM-dependent_MTases_sf"/>
</dbReference>